<organism evidence="1 2">
    <name type="scientific">Aequorivita vladivostokensis</name>
    <dbReference type="NCBI Taxonomy" id="171194"/>
    <lineage>
        <taxon>Bacteria</taxon>
        <taxon>Pseudomonadati</taxon>
        <taxon>Bacteroidota</taxon>
        <taxon>Flavobacteriia</taxon>
        <taxon>Flavobacteriales</taxon>
        <taxon>Flavobacteriaceae</taxon>
        <taxon>Aequorivita</taxon>
    </lineage>
</organism>
<sequence length="198" mass="21972">MKKNVLILLAVVTFLGCSKKDDGPKLPPITQTGANTFGCYIDGNLLVPRSGTGTFNSPDYGMVLEAGPGPGDNVLYHELKVYDYKSGNGARFTLHILGLLDNGVGTYAINESNCEGNILSNQNTNLFCRWWNENTQTYKWYCSVENGGTLEVLRNENGILSGTFNSRMVNRDDPTEFIEITEGRFDINGYTLLDKYFP</sequence>
<dbReference type="RefSeq" id="WP_045079049.1">
    <property type="nucleotide sequence ID" value="NZ_JSVU01000001.1"/>
</dbReference>
<dbReference type="EMBL" id="JSVU01000001">
    <property type="protein sequence ID" value="KJJ39839.1"/>
    <property type="molecule type" value="Genomic_DNA"/>
</dbReference>
<evidence type="ECO:0000313" key="1">
    <source>
        <dbReference type="EMBL" id="KJJ39839.1"/>
    </source>
</evidence>
<protein>
    <recommendedName>
        <fullName evidence="3">Lipoprotein</fullName>
    </recommendedName>
</protein>
<evidence type="ECO:0000313" key="2">
    <source>
        <dbReference type="Proteomes" id="UP000033497"/>
    </source>
</evidence>
<name>A0ABR5DM33_9FLAO</name>
<dbReference type="PROSITE" id="PS51257">
    <property type="entry name" value="PROKAR_LIPOPROTEIN"/>
    <property type="match status" value="1"/>
</dbReference>
<keyword evidence="2" id="KW-1185">Reference proteome</keyword>
<dbReference type="Proteomes" id="UP000033497">
    <property type="component" value="Unassembled WGS sequence"/>
</dbReference>
<gene>
    <name evidence="1" type="ORF">MB09_01315</name>
</gene>
<reference evidence="1 2" key="1">
    <citation type="submission" date="2014-10" db="EMBL/GenBank/DDBJ databases">
        <title>Genome sequencing of Vitellibacter vladivostokensis KMM 3516.</title>
        <authorList>
            <person name="Thevarajoo S."/>
            <person name="Selvaratnam C."/>
            <person name="Goh K.M."/>
            <person name="Chong C.S."/>
        </authorList>
    </citation>
    <scope>NUCLEOTIDE SEQUENCE [LARGE SCALE GENOMIC DNA]</scope>
    <source>
        <strain evidence="1 2">KMM 3516</strain>
    </source>
</reference>
<evidence type="ECO:0008006" key="3">
    <source>
        <dbReference type="Google" id="ProtNLM"/>
    </source>
</evidence>
<accession>A0ABR5DM33</accession>
<proteinExistence type="predicted"/>
<comment type="caution">
    <text evidence="1">The sequence shown here is derived from an EMBL/GenBank/DDBJ whole genome shotgun (WGS) entry which is preliminary data.</text>
</comment>